<dbReference type="SUPFAM" id="SSF158622">
    <property type="entry name" value="YheA/YmcA-like"/>
    <property type="match status" value="1"/>
</dbReference>
<dbReference type="InterPro" id="IPR023378">
    <property type="entry name" value="YheA/YmcA-like_dom_sf"/>
</dbReference>
<name>A0A9D1NRC4_9FIRM</name>
<evidence type="ECO:0000313" key="1">
    <source>
        <dbReference type="EMBL" id="HIV10806.1"/>
    </source>
</evidence>
<gene>
    <name evidence="1" type="ORF">IAD28_03815</name>
</gene>
<sequence length="135" mass="15239">MDVISLARELGKAVQADSRYQRYLVAKEKNDGDEELQKLISEFNLKRMQLNREMSKSENKDEAAISELNQEIRALYGQIMTNQNMNEYNEAKSEMDRMLDQINNIITYSANGEDPETCPAETSCTGSCATCGGCH</sequence>
<accession>A0A9D1NRC4</accession>
<reference evidence="1" key="2">
    <citation type="journal article" date="2021" name="PeerJ">
        <title>Extensive microbial diversity within the chicken gut microbiome revealed by metagenomics and culture.</title>
        <authorList>
            <person name="Gilroy R."/>
            <person name="Ravi A."/>
            <person name="Getino M."/>
            <person name="Pursley I."/>
            <person name="Horton D.L."/>
            <person name="Alikhan N.F."/>
            <person name="Baker D."/>
            <person name="Gharbi K."/>
            <person name="Hall N."/>
            <person name="Watson M."/>
            <person name="Adriaenssens E.M."/>
            <person name="Foster-Nyarko E."/>
            <person name="Jarju S."/>
            <person name="Secka A."/>
            <person name="Antonio M."/>
            <person name="Oren A."/>
            <person name="Chaudhuri R.R."/>
            <person name="La Ragione R."/>
            <person name="Hildebrand F."/>
            <person name="Pallen M.J."/>
        </authorList>
    </citation>
    <scope>NUCLEOTIDE SEQUENCE</scope>
    <source>
        <strain evidence="1">1370</strain>
    </source>
</reference>
<reference evidence="1" key="1">
    <citation type="submission" date="2020-10" db="EMBL/GenBank/DDBJ databases">
        <authorList>
            <person name="Gilroy R."/>
        </authorList>
    </citation>
    <scope>NUCLEOTIDE SEQUENCE</scope>
    <source>
        <strain evidence="1">1370</strain>
    </source>
</reference>
<dbReference type="Proteomes" id="UP000823960">
    <property type="component" value="Unassembled WGS sequence"/>
</dbReference>
<dbReference type="Gene3D" id="1.20.1500.10">
    <property type="entry name" value="YheA/YmcA-like"/>
    <property type="match status" value="1"/>
</dbReference>
<dbReference type="InterPro" id="IPR010368">
    <property type="entry name" value="Com_YlbF"/>
</dbReference>
<dbReference type="Pfam" id="PF06133">
    <property type="entry name" value="Com_YlbF"/>
    <property type="match status" value="1"/>
</dbReference>
<organism evidence="1 2">
    <name type="scientific">Candidatus Faeciplasma avium</name>
    <dbReference type="NCBI Taxonomy" id="2840798"/>
    <lineage>
        <taxon>Bacteria</taxon>
        <taxon>Bacillati</taxon>
        <taxon>Bacillota</taxon>
        <taxon>Clostridia</taxon>
        <taxon>Eubacteriales</taxon>
        <taxon>Oscillospiraceae</taxon>
        <taxon>Oscillospiraceae incertae sedis</taxon>
        <taxon>Candidatus Faeciplasma</taxon>
    </lineage>
</organism>
<dbReference type="AlphaFoldDB" id="A0A9D1NRC4"/>
<protein>
    <submittedName>
        <fullName evidence="1">YlbF family regulator</fullName>
    </submittedName>
</protein>
<evidence type="ECO:0000313" key="2">
    <source>
        <dbReference type="Proteomes" id="UP000823960"/>
    </source>
</evidence>
<comment type="caution">
    <text evidence="1">The sequence shown here is derived from an EMBL/GenBank/DDBJ whole genome shotgun (WGS) entry which is preliminary data.</text>
</comment>
<dbReference type="EMBL" id="DVOL01000048">
    <property type="protein sequence ID" value="HIV10806.1"/>
    <property type="molecule type" value="Genomic_DNA"/>
</dbReference>
<proteinExistence type="predicted"/>